<sequence>MTLSHYFDQRPRLLSGALASVLLLCSAPANAVPGLLDASTQTALARGLRPTVIPLDEPLPQWSLQERMLHHRIPGVAIAVLRDGKVVHSAGYGLLEAGTNAAVDADTLFSVGSVSKVVAAATTLGLVENGTLELDRDVNDYLSSWQVPASTEAADSVVTLRMLMSHTSGLNVHGFADYLPKEDLPTLVQVLEGTAPAKNQAVRLIRPPGERGDYSGGGVMVEQLVLENATGEPLESVARELVFDPLDMHRSTFASPLPAGTPNVAKAHDENGATTALPRGWESFPEQAASGLWTTGNDLAAFVAGLIDSYRGDGQFLHKSLAVQMMTEVSPSWHGLGPRLDGAGERRIFHHGGSNDSYRAWIEGYLETGDGFVILTNGANGGALTTEIRNALSDSIGVGVNPPIRTIALDMRAPSYVDYTGIFDADPMVPMDHRRALADIFDVEALEVRIANGRLSAGVPGRNRVSPLQPVAPNRFVLPDLDALQVEFHRNALGEVSSLSVEHGAAKMRYRRRQPSGP</sequence>
<dbReference type="Pfam" id="PF00144">
    <property type="entry name" value="Beta-lactamase"/>
    <property type="match status" value="1"/>
</dbReference>
<dbReference type="SUPFAM" id="SSF56601">
    <property type="entry name" value="beta-lactamase/transpeptidase-like"/>
    <property type="match status" value="1"/>
</dbReference>
<dbReference type="InterPro" id="IPR001466">
    <property type="entry name" value="Beta-lactam-related"/>
</dbReference>
<gene>
    <name evidence="3" type="ORF">J2W68_002023</name>
</gene>
<dbReference type="Proteomes" id="UP001256588">
    <property type="component" value="Unassembled WGS sequence"/>
</dbReference>
<keyword evidence="4" id="KW-1185">Reference proteome</keyword>
<comment type="caution">
    <text evidence="3">The sequence shown here is derived from an EMBL/GenBank/DDBJ whole genome shotgun (WGS) entry which is preliminary data.</text>
</comment>
<dbReference type="InterPro" id="IPR012338">
    <property type="entry name" value="Beta-lactam/transpept-like"/>
</dbReference>
<dbReference type="Gene3D" id="3.40.710.10">
    <property type="entry name" value="DD-peptidase/beta-lactamase superfamily"/>
    <property type="match status" value="1"/>
</dbReference>
<organism evidence="3 4">
    <name type="scientific">Luteimonas terrae</name>
    <dbReference type="NCBI Taxonomy" id="1530191"/>
    <lineage>
        <taxon>Bacteria</taxon>
        <taxon>Pseudomonadati</taxon>
        <taxon>Pseudomonadota</taxon>
        <taxon>Gammaproteobacteria</taxon>
        <taxon>Lysobacterales</taxon>
        <taxon>Lysobacteraceae</taxon>
        <taxon>Luteimonas</taxon>
    </lineage>
</organism>
<keyword evidence="1" id="KW-0732">Signal</keyword>
<dbReference type="EMBL" id="JAVDWO010000007">
    <property type="protein sequence ID" value="MDR7193289.1"/>
    <property type="molecule type" value="Genomic_DNA"/>
</dbReference>
<feature type="signal peptide" evidence="1">
    <location>
        <begin position="1"/>
        <end position="31"/>
    </location>
</feature>
<name>A0ABU1XWZ8_9GAMM</name>
<proteinExistence type="predicted"/>
<dbReference type="PROSITE" id="PS00146">
    <property type="entry name" value="BETA_LACTAMASE_A"/>
    <property type="match status" value="1"/>
</dbReference>
<dbReference type="InterPro" id="IPR050491">
    <property type="entry name" value="AmpC-like"/>
</dbReference>
<dbReference type="InterPro" id="IPR023650">
    <property type="entry name" value="Beta-lactam_class-A_AS"/>
</dbReference>
<dbReference type="PANTHER" id="PTHR46825">
    <property type="entry name" value="D-ALANYL-D-ALANINE-CARBOXYPEPTIDASE/ENDOPEPTIDASE AMPH"/>
    <property type="match status" value="1"/>
</dbReference>
<feature type="domain" description="Beta-lactamase-related" evidence="2">
    <location>
        <begin position="65"/>
        <end position="381"/>
    </location>
</feature>
<dbReference type="PANTHER" id="PTHR46825:SF12">
    <property type="entry name" value="PENICILLIN-BINDING PROTEIN 4"/>
    <property type="match status" value="1"/>
</dbReference>
<reference evidence="3 4" key="1">
    <citation type="submission" date="2023-07" db="EMBL/GenBank/DDBJ databases">
        <title>Sorghum-associated microbial communities from plants grown in Nebraska, USA.</title>
        <authorList>
            <person name="Schachtman D."/>
        </authorList>
    </citation>
    <scope>NUCLEOTIDE SEQUENCE [LARGE SCALE GENOMIC DNA]</scope>
    <source>
        <strain evidence="3 4">4099</strain>
    </source>
</reference>
<evidence type="ECO:0000313" key="3">
    <source>
        <dbReference type="EMBL" id="MDR7193289.1"/>
    </source>
</evidence>
<evidence type="ECO:0000313" key="4">
    <source>
        <dbReference type="Proteomes" id="UP001256588"/>
    </source>
</evidence>
<evidence type="ECO:0000256" key="1">
    <source>
        <dbReference type="SAM" id="SignalP"/>
    </source>
</evidence>
<evidence type="ECO:0000259" key="2">
    <source>
        <dbReference type="Pfam" id="PF00144"/>
    </source>
</evidence>
<accession>A0ABU1XWZ8</accession>
<protein>
    <submittedName>
        <fullName evidence="3">CubicO group peptidase (Beta-lactamase class C family)</fullName>
    </submittedName>
</protein>
<feature type="chain" id="PRO_5045999837" evidence="1">
    <location>
        <begin position="32"/>
        <end position="518"/>
    </location>
</feature>